<evidence type="ECO:0000259" key="4">
    <source>
        <dbReference type="PROSITE" id="PS50015"/>
    </source>
</evidence>
<evidence type="ECO:0000256" key="1">
    <source>
        <dbReference type="ARBA" id="ARBA00023157"/>
    </source>
</evidence>
<keyword evidence="3" id="KW-0732">Signal</keyword>
<name>A0AAF3EJ05_9BILA</name>
<keyword evidence="1" id="KW-1015">Disulfide bond</keyword>
<dbReference type="Gene3D" id="1.10.225.10">
    <property type="entry name" value="Saposin-like"/>
    <property type="match status" value="2"/>
</dbReference>
<dbReference type="PROSITE" id="PS50015">
    <property type="entry name" value="SAP_B"/>
    <property type="match status" value="2"/>
</dbReference>
<keyword evidence="5" id="KW-1185">Reference proteome</keyword>
<dbReference type="WBParaSite" id="MBELARI_LOCUS13994">
    <property type="protein sequence ID" value="MBELARI_LOCUS13994"/>
    <property type="gene ID" value="MBELARI_LOCUS13994"/>
</dbReference>
<dbReference type="SMART" id="SM00741">
    <property type="entry name" value="SapB"/>
    <property type="match status" value="2"/>
</dbReference>
<dbReference type="InterPro" id="IPR051428">
    <property type="entry name" value="Sphingo_Act-Surfact_Prot"/>
</dbReference>
<reference evidence="6" key="1">
    <citation type="submission" date="2024-02" db="UniProtKB">
        <authorList>
            <consortium name="WormBaseParasite"/>
        </authorList>
    </citation>
    <scope>IDENTIFICATION</scope>
</reference>
<dbReference type="AlphaFoldDB" id="A0AAF3EJ05"/>
<dbReference type="SUPFAM" id="SSF47862">
    <property type="entry name" value="Saposin"/>
    <property type="match status" value="2"/>
</dbReference>
<feature type="region of interest" description="Disordered" evidence="2">
    <location>
        <begin position="125"/>
        <end position="145"/>
    </location>
</feature>
<feature type="chain" id="PRO_5041915376" description="Saposin B-type domain-containing protein" evidence="3">
    <location>
        <begin position="18"/>
        <end position="243"/>
    </location>
</feature>
<feature type="signal peptide" evidence="3">
    <location>
        <begin position="1"/>
        <end position="17"/>
    </location>
</feature>
<evidence type="ECO:0000313" key="6">
    <source>
        <dbReference type="WBParaSite" id="MBELARI_LOCUS13994"/>
    </source>
</evidence>
<evidence type="ECO:0000256" key="3">
    <source>
        <dbReference type="SAM" id="SignalP"/>
    </source>
</evidence>
<dbReference type="InterPro" id="IPR011001">
    <property type="entry name" value="Saposin-like"/>
</dbReference>
<organism evidence="5 6">
    <name type="scientific">Mesorhabditis belari</name>
    <dbReference type="NCBI Taxonomy" id="2138241"/>
    <lineage>
        <taxon>Eukaryota</taxon>
        <taxon>Metazoa</taxon>
        <taxon>Ecdysozoa</taxon>
        <taxon>Nematoda</taxon>
        <taxon>Chromadorea</taxon>
        <taxon>Rhabditida</taxon>
        <taxon>Rhabditina</taxon>
        <taxon>Rhabditomorpha</taxon>
        <taxon>Rhabditoidea</taxon>
        <taxon>Rhabditidae</taxon>
        <taxon>Mesorhabditinae</taxon>
        <taxon>Mesorhabditis</taxon>
    </lineage>
</organism>
<dbReference type="PANTHER" id="PTHR11480">
    <property type="entry name" value="SAPOSIN-RELATED"/>
    <property type="match status" value="1"/>
</dbReference>
<accession>A0AAF3EJ05</accession>
<feature type="domain" description="Saposin B-type" evidence="4">
    <location>
        <begin position="160"/>
        <end position="243"/>
    </location>
</feature>
<dbReference type="Proteomes" id="UP000887575">
    <property type="component" value="Unassembled WGS sequence"/>
</dbReference>
<sequence length="243" mass="27378">MRSLILATFVFLSTTWAQTTPRAVDPCSMCEYVVNQAQQHYHRNEDKGEVERELLNDCNTLKRFYGEQAVKDCDSWIRKNIDVIYRDLRDGKSTYQICYDMGECGVTGGTMGTTQRTTTTPAIQMTTTPSTTTTTTTRTTTTTTTTTRTTTTTTVTTTTPLDMCYVCQYVIDQARAFFNNRVTDEVALKSELLSVCQSLSSQYGQDVVQGCINDINQYIDVIFVDLVNKKASKDVCIDMKECM</sequence>
<feature type="domain" description="Saposin B-type" evidence="4">
    <location>
        <begin position="23"/>
        <end position="108"/>
    </location>
</feature>
<dbReference type="InterPro" id="IPR008139">
    <property type="entry name" value="SaposinB_dom"/>
</dbReference>
<evidence type="ECO:0000313" key="5">
    <source>
        <dbReference type="Proteomes" id="UP000887575"/>
    </source>
</evidence>
<evidence type="ECO:0000256" key="2">
    <source>
        <dbReference type="SAM" id="MobiDB-lite"/>
    </source>
</evidence>
<proteinExistence type="predicted"/>
<protein>
    <recommendedName>
        <fullName evidence="4">Saposin B-type domain-containing protein</fullName>
    </recommendedName>
</protein>